<accession>A0ABW0KVW6</accession>
<evidence type="ECO:0000256" key="2">
    <source>
        <dbReference type="ARBA" id="ARBA00022692"/>
    </source>
</evidence>
<gene>
    <name evidence="6" type="ORF">ACFQDI_22485</name>
</gene>
<evidence type="ECO:0000313" key="7">
    <source>
        <dbReference type="Proteomes" id="UP001596052"/>
    </source>
</evidence>
<feature type="transmembrane region" description="Helical" evidence="5">
    <location>
        <begin position="39"/>
        <end position="67"/>
    </location>
</feature>
<comment type="subcellular location">
    <subcellularLocation>
        <location evidence="1">Membrane</location>
        <topology evidence="1">Multi-pass membrane protein</topology>
    </subcellularLocation>
</comment>
<evidence type="ECO:0000256" key="4">
    <source>
        <dbReference type="ARBA" id="ARBA00023136"/>
    </source>
</evidence>
<dbReference type="Pfam" id="PF07681">
    <property type="entry name" value="DoxX"/>
    <property type="match status" value="1"/>
</dbReference>
<name>A0ABW0KVW6_9BACT</name>
<evidence type="ECO:0000256" key="1">
    <source>
        <dbReference type="ARBA" id="ARBA00004141"/>
    </source>
</evidence>
<evidence type="ECO:0000313" key="6">
    <source>
        <dbReference type="EMBL" id="MFC5457653.1"/>
    </source>
</evidence>
<feature type="transmembrane region" description="Helical" evidence="5">
    <location>
        <begin position="7"/>
        <end position="27"/>
    </location>
</feature>
<sequence>MKHIPTIARLLLGLIFVVFGFNMWFHYIDIPLPKEGTPAANFMFSIFGSGYLDVVKVLEVTGGLLLLSGRFTNLALTLVGPVVVNIALYHFFLVKGGYEMPVVLGVLSLVALSGRKDYLSTLFAAK</sequence>
<comment type="caution">
    <text evidence="6">The sequence shown here is derived from an EMBL/GenBank/DDBJ whole genome shotgun (WGS) entry which is preliminary data.</text>
</comment>
<reference evidence="7" key="1">
    <citation type="journal article" date="2019" name="Int. J. Syst. Evol. Microbiol.">
        <title>The Global Catalogue of Microorganisms (GCM) 10K type strain sequencing project: providing services to taxonomists for standard genome sequencing and annotation.</title>
        <authorList>
            <consortium name="The Broad Institute Genomics Platform"/>
            <consortium name="The Broad Institute Genome Sequencing Center for Infectious Disease"/>
            <person name="Wu L."/>
            <person name="Ma J."/>
        </authorList>
    </citation>
    <scope>NUCLEOTIDE SEQUENCE [LARGE SCALE GENOMIC DNA]</scope>
    <source>
        <strain evidence="7">CGMCC 4.1469</strain>
    </source>
</reference>
<protein>
    <submittedName>
        <fullName evidence="6">DoxX family membrane protein</fullName>
    </submittedName>
</protein>
<evidence type="ECO:0000256" key="3">
    <source>
        <dbReference type="ARBA" id="ARBA00022989"/>
    </source>
</evidence>
<proteinExistence type="predicted"/>
<evidence type="ECO:0000256" key="5">
    <source>
        <dbReference type="SAM" id="Phobius"/>
    </source>
</evidence>
<keyword evidence="7" id="KW-1185">Reference proteome</keyword>
<dbReference type="Proteomes" id="UP001596052">
    <property type="component" value="Unassembled WGS sequence"/>
</dbReference>
<keyword evidence="4 5" id="KW-0472">Membrane</keyword>
<keyword evidence="2 5" id="KW-0812">Transmembrane</keyword>
<feature type="transmembrane region" description="Helical" evidence="5">
    <location>
        <begin position="74"/>
        <end position="92"/>
    </location>
</feature>
<organism evidence="6 7">
    <name type="scientific">Prosthecobacter fluviatilis</name>
    <dbReference type="NCBI Taxonomy" id="445931"/>
    <lineage>
        <taxon>Bacteria</taxon>
        <taxon>Pseudomonadati</taxon>
        <taxon>Verrucomicrobiota</taxon>
        <taxon>Verrucomicrobiia</taxon>
        <taxon>Verrucomicrobiales</taxon>
        <taxon>Verrucomicrobiaceae</taxon>
        <taxon>Prosthecobacter</taxon>
    </lineage>
</organism>
<dbReference type="EMBL" id="JBHSMQ010000011">
    <property type="protein sequence ID" value="MFC5457653.1"/>
    <property type="molecule type" value="Genomic_DNA"/>
</dbReference>
<keyword evidence="3 5" id="KW-1133">Transmembrane helix</keyword>
<dbReference type="RefSeq" id="WP_377171199.1">
    <property type="nucleotide sequence ID" value="NZ_JBHSMQ010000011.1"/>
</dbReference>
<dbReference type="InterPro" id="IPR032808">
    <property type="entry name" value="DoxX"/>
</dbReference>